<dbReference type="Proteomes" id="UP001229421">
    <property type="component" value="Unassembled WGS sequence"/>
</dbReference>
<accession>A0AAD8NKR5</accession>
<evidence type="ECO:0000313" key="1">
    <source>
        <dbReference type="EMBL" id="KAK1413194.1"/>
    </source>
</evidence>
<protein>
    <submittedName>
        <fullName evidence="1">Uncharacterized protein</fullName>
    </submittedName>
</protein>
<dbReference type="AlphaFoldDB" id="A0AAD8NKR5"/>
<sequence>MSYEGEDVYEDVNIPAEVVAAIPPAIPSSEVLAALIENSVDGSSTVQPNTYENYSDEPLQLKRKRRDPRPRIVIGATVDASVITQLEIVQNKENIEAEAHVDTDVVTKQEVVQDDTFEKDDIPNLLVASIDIPSFAHIEAGGSSGAVYRAERLKQMIEEHDRFIESGGVQILLDDMVDDLDEVDVVDSKRNVILLEQDQSTVNELFVKLIDLSPKLEAKFGSDFFEKSEAVRSDIDLGEKSTEEVHPNISVDSGNKIVEEERDNTESRTTLF</sequence>
<organism evidence="1 2">
    <name type="scientific">Tagetes erecta</name>
    <name type="common">African marigold</name>
    <dbReference type="NCBI Taxonomy" id="13708"/>
    <lineage>
        <taxon>Eukaryota</taxon>
        <taxon>Viridiplantae</taxon>
        <taxon>Streptophyta</taxon>
        <taxon>Embryophyta</taxon>
        <taxon>Tracheophyta</taxon>
        <taxon>Spermatophyta</taxon>
        <taxon>Magnoliopsida</taxon>
        <taxon>eudicotyledons</taxon>
        <taxon>Gunneridae</taxon>
        <taxon>Pentapetalae</taxon>
        <taxon>asterids</taxon>
        <taxon>campanulids</taxon>
        <taxon>Asterales</taxon>
        <taxon>Asteraceae</taxon>
        <taxon>Asteroideae</taxon>
        <taxon>Heliantheae alliance</taxon>
        <taxon>Tageteae</taxon>
        <taxon>Tagetes</taxon>
    </lineage>
</organism>
<proteinExistence type="predicted"/>
<reference evidence="1" key="1">
    <citation type="journal article" date="2023" name="bioRxiv">
        <title>Improved chromosome-level genome assembly for marigold (Tagetes erecta).</title>
        <authorList>
            <person name="Jiang F."/>
            <person name="Yuan L."/>
            <person name="Wang S."/>
            <person name="Wang H."/>
            <person name="Xu D."/>
            <person name="Wang A."/>
            <person name="Fan W."/>
        </authorList>
    </citation>
    <scope>NUCLEOTIDE SEQUENCE</scope>
    <source>
        <strain evidence="1">WSJ</strain>
        <tissue evidence="1">Leaf</tissue>
    </source>
</reference>
<name>A0AAD8NKR5_TARER</name>
<evidence type="ECO:0000313" key="2">
    <source>
        <dbReference type="Proteomes" id="UP001229421"/>
    </source>
</evidence>
<comment type="caution">
    <text evidence="1">The sequence shown here is derived from an EMBL/GenBank/DDBJ whole genome shotgun (WGS) entry which is preliminary data.</text>
</comment>
<dbReference type="EMBL" id="JAUHHV010000009">
    <property type="protein sequence ID" value="KAK1413194.1"/>
    <property type="molecule type" value="Genomic_DNA"/>
</dbReference>
<keyword evidence="2" id="KW-1185">Reference proteome</keyword>
<gene>
    <name evidence="1" type="ORF">QVD17_34965</name>
</gene>